<dbReference type="Pfam" id="PF01381">
    <property type="entry name" value="HTH_3"/>
    <property type="match status" value="1"/>
</dbReference>
<dbReference type="CDD" id="cd00093">
    <property type="entry name" value="HTH_XRE"/>
    <property type="match status" value="1"/>
</dbReference>
<dbReference type="SMART" id="SM00530">
    <property type="entry name" value="HTH_XRE"/>
    <property type="match status" value="1"/>
</dbReference>
<feature type="region of interest" description="Disordered" evidence="1">
    <location>
        <begin position="72"/>
        <end position="114"/>
    </location>
</feature>
<sequence>MVNSKEFTKRLEKIMQYYDISAAAFADKINVGRSSISHLLSGRNKPSLDFVMKVIKTFPEVELYWLLNGKGNFPPDAASKNGTAEREKENQKVAPTPISSSAQLPSSIPTENKKQKEIQKIVIFYKDGSFDAFEN</sequence>
<dbReference type="Gene3D" id="1.10.260.40">
    <property type="entry name" value="lambda repressor-like DNA-binding domains"/>
    <property type="match status" value="1"/>
</dbReference>
<dbReference type="AlphaFoldDB" id="A0A507ZS32"/>
<protein>
    <submittedName>
        <fullName evidence="3">Helix-turn-helix transcriptional regulator</fullName>
    </submittedName>
</protein>
<dbReference type="Proteomes" id="UP000317169">
    <property type="component" value="Unassembled WGS sequence"/>
</dbReference>
<gene>
    <name evidence="3" type="ORF">FKR84_02985</name>
</gene>
<dbReference type="SUPFAM" id="SSF47413">
    <property type="entry name" value="lambda repressor-like DNA-binding domains"/>
    <property type="match status" value="1"/>
</dbReference>
<comment type="caution">
    <text evidence="3">The sequence shown here is derived from an EMBL/GenBank/DDBJ whole genome shotgun (WGS) entry which is preliminary data.</text>
</comment>
<dbReference type="GO" id="GO:0003677">
    <property type="term" value="F:DNA binding"/>
    <property type="evidence" value="ECO:0007669"/>
    <property type="project" value="InterPro"/>
</dbReference>
<dbReference type="RefSeq" id="WP_141420709.1">
    <property type="nucleotide sequence ID" value="NZ_VIAR01000002.1"/>
</dbReference>
<proteinExistence type="predicted"/>
<dbReference type="OrthoDB" id="1034290at2"/>
<organism evidence="3 4">
    <name type="scientific">Haloflavibacter putidus</name>
    <dbReference type="NCBI Taxonomy" id="2576776"/>
    <lineage>
        <taxon>Bacteria</taxon>
        <taxon>Pseudomonadati</taxon>
        <taxon>Bacteroidota</taxon>
        <taxon>Flavobacteriia</taxon>
        <taxon>Flavobacteriales</taxon>
        <taxon>Flavobacteriaceae</taxon>
        <taxon>Haloflavibacter</taxon>
    </lineage>
</organism>
<dbReference type="InterPro" id="IPR001387">
    <property type="entry name" value="Cro/C1-type_HTH"/>
</dbReference>
<evidence type="ECO:0000313" key="3">
    <source>
        <dbReference type="EMBL" id="TQD40179.1"/>
    </source>
</evidence>
<feature type="compositionally biased region" description="Polar residues" evidence="1">
    <location>
        <begin position="97"/>
        <end position="110"/>
    </location>
</feature>
<feature type="domain" description="HTH cro/C1-type" evidence="2">
    <location>
        <begin position="11"/>
        <end position="66"/>
    </location>
</feature>
<accession>A0A507ZS32</accession>
<dbReference type="InterPro" id="IPR010982">
    <property type="entry name" value="Lambda_DNA-bd_dom_sf"/>
</dbReference>
<reference evidence="3 4" key="1">
    <citation type="submission" date="2019-06" db="EMBL/GenBank/DDBJ databases">
        <title>Flavibacter putida gen. nov., sp. nov., a novel marine bacterium of the family Flavobacteriaceae isolated from coastal seawater.</title>
        <authorList>
            <person name="Feng X."/>
        </authorList>
    </citation>
    <scope>NUCLEOTIDE SEQUENCE [LARGE SCALE GENOMIC DNA]</scope>
    <source>
        <strain evidence="3 4">PLHSN227</strain>
    </source>
</reference>
<dbReference type="EMBL" id="VIAR01000002">
    <property type="protein sequence ID" value="TQD40179.1"/>
    <property type="molecule type" value="Genomic_DNA"/>
</dbReference>
<evidence type="ECO:0000313" key="4">
    <source>
        <dbReference type="Proteomes" id="UP000317169"/>
    </source>
</evidence>
<evidence type="ECO:0000256" key="1">
    <source>
        <dbReference type="SAM" id="MobiDB-lite"/>
    </source>
</evidence>
<keyword evidence="4" id="KW-1185">Reference proteome</keyword>
<dbReference type="PROSITE" id="PS50943">
    <property type="entry name" value="HTH_CROC1"/>
    <property type="match status" value="1"/>
</dbReference>
<evidence type="ECO:0000259" key="2">
    <source>
        <dbReference type="PROSITE" id="PS50943"/>
    </source>
</evidence>
<name>A0A507ZS32_9FLAO</name>